<reference evidence="1 2" key="1">
    <citation type="submission" date="2019-03" db="EMBL/GenBank/DDBJ databases">
        <title>Genomic Encyclopedia of Type Strains, Phase IV (KMG-IV): sequencing the most valuable type-strain genomes for metagenomic binning, comparative biology and taxonomic classification.</title>
        <authorList>
            <person name="Goeker M."/>
        </authorList>
    </citation>
    <scope>NUCLEOTIDE SEQUENCE [LARGE SCALE GENOMIC DNA]</scope>
    <source>
        <strain evidence="1 2">DSM 24984</strain>
    </source>
</reference>
<name>A0A4R1K6S7_9BACT</name>
<evidence type="ECO:0000313" key="1">
    <source>
        <dbReference type="EMBL" id="TCK59932.1"/>
    </source>
</evidence>
<evidence type="ECO:0000313" key="2">
    <source>
        <dbReference type="Proteomes" id="UP000294614"/>
    </source>
</evidence>
<dbReference type="EMBL" id="SMGG01000005">
    <property type="protein sequence ID" value="TCK59932.1"/>
    <property type="molecule type" value="Genomic_DNA"/>
</dbReference>
<proteinExistence type="predicted"/>
<comment type="caution">
    <text evidence="1">The sequence shown here is derived from an EMBL/GenBank/DDBJ whole genome shotgun (WGS) entry which is preliminary data.</text>
</comment>
<dbReference type="RefSeq" id="WP_132874081.1">
    <property type="nucleotide sequence ID" value="NZ_SMGG01000005.1"/>
</dbReference>
<sequence length="301" mass="35707">MSDESLEFLDKYQDEFEEIFYNACINAMVLDRQEFVVSFRPLYYELLDKSREAKKFYSEVDSTDFKKKLRDFVGEAQHIFIQHLTSIEYPVSYLKALCSLFRRKKYTSLKISTDMAFRILYSLVKYKENADFSFEERVILKGLCFNIFSYYELSIVMNTLGLLYQGTDYNENLRKMGIDDEFIVISRNNRQIRKTFLPHGASFRSLIRNMLTPEMINLINSHENCPQFLKFEEYEKGDFMNNLQKDMEYKLRAVKFLQHSVNTELYGMSNDESYASLANELGISVKTLQNDFSEIKKVYKL</sequence>
<keyword evidence="2" id="KW-1185">Reference proteome</keyword>
<gene>
    <name evidence="1" type="ORF">C8D98_2101</name>
</gene>
<dbReference type="AlphaFoldDB" id="A0A4R1K6S7"/>
<accession>A0A4R1K6S7</accession>
<protein>
    <submittedName>
        <fullName evidence="1">Uncharacterized protein</fullName>
    </submittedName>
</protein>
<dbReference type="Proteomes" id="UP000294614">
    <property type="component" value="Unassembled WGS sequence"/>
</dbReference>
<organism evidence="1 2">
    <name type="scientific">Seleniivibrio woodruffii</name>
    <dbReference type="NCBI Taxonomy" id="1078050"/>
    <lineage>
        <taxon>Bacteria</taxon>
        <taxon>Pseudomonadati</taxon>
        <taxon>Deferribacterota</taxon>
        <taxon>Deferribacteres</taxon>
        <taxon>Deferribacterales</taxon>
        <taxon>Geovibrionaceae</taxon>
        <taxon>Seleniivibrio</taxon>
    </lineage>
</organism>